<name>A0A8E2DV09_9APHY</name>
<dbReference type="EMBL" id="KV722331">
    <property type="protein sequence ID" value="OCH96358.1"/>
    <property type="molecule type" value="Genomic_DNA"/>
</dbReference>
<evidence type="ECO:0000256" key="5">
    <source>
        <dbReference type="ARBA" id="ARBA00023163"/>
    </source>
</evidence>
<dbReference type="SMART" id="SM00401">
    <property type="entry name" value="ZnF_GATA"/>
    <property type="match status" value="1"/>
</dbReference>
<evidence type="ECO:0000313" key="10">
    <source>
        <dbReference type="Proteomes" id="UP000250043"/>
    </source>
</evidence>
<sequence length="447" mass="47613">MAAYVPPYEHPHHAHPPPNSQAHPSLHSAVPATSYSSLGQALTPTDARGSHEPVYRPTTDHTQPSHPQMASDGRYVYHSPQEVAPAYGYPPYAAPAYDHNQFAQGGSRPQVRPSQPPPRSSQDSQQTLNTPSTNYTPTSPQAPQPQYAPPTYGVPPSAPWTGEAQWAQYPPSFAPPHPGQEPPQSAPVSHTDAPSTSSTDSRAYPIASTRPEQRRTDERPAQPPDPSKARKTKESDAPAPAPPQPPPPPVQPAISLGLDFVKLADSYRFILDAANAVLQEPELARQFVAPDSAERMAQAAAYGAHAVDAANKRAIELSRPPADRPPDGGDEATAKARQAAQPQADGQPAVEGQTCLGCNATSTPEWRRGPMGPRTLCNACGLVYAKLIKKRNRDLTRSRGAAQAKQGAQGAHLDESAQPSSGEGGSDDDSYGSQDRRSDSGFQGGRE</sequence>
<dbReference type="InterPro" id="IPR000679">
    <property type="entry name" value="Znf_GATA"/>
</dbReference>
<keyword evidence="1" id="KW-0479">Metal-binding</keyword>
<dbReference type="PANTHER" id="PTHR47172:SF24">
    <property type="entry name" value="GATA ZINC FINGER DOMAIN-CONTAINING PROTEIN 14-RELATED"/>
    <property type="match status" value="1"/>
</dbReference>
<feature type="compositionally biased region" description="Basic and acidic residues" evidence="7">
    <location>
        <begin position="211"/>
        <end position="220"/>
    </location>
</feature>
<keyword evidence="2 6" id="KW-0863">Zinc-finger</keyword>
<feature type="compositionally biased region" description="Low complexity" evidence="7">
    <location>
        <begin position="336"/>
        <end position="349"/>
    </location>
</feature>
<feature type="compositionally biased region" description="Low complexity" evidence="7">
    <location>
        <begin position="400"/>
        <end position="411"/>
    </location>
</feature>
<organism evidence="9 10">
    <name type="scientific">Obba rivulosa</name>
    <dbReference type="NCBI Taxonomy" id="1052685"/>
    <lineage>
        <taxon>Eukaryota</taxon>
        <taxon>Fungi</taxon>
        <taxon>Dikarya</taxon>
        <taxon>Basidiomycota</taxon>
        <taxon>Agaricomycotina</taxon>
        <taxon>Agaricomycetes</taxon>
        <taxon>Polyporales</taxon>
        <taxon>Gelatoporiaceae</taxon>
        <taxon>Obba</taxon>
    </lineage>
</organism>
<feature type="region of interest" description="Disordered" evidence="7">
    <location>
        <begin position="395"/>
        <end position="447"/>
    </location>
</feature>
<dbReference type="PROSITE" id="PS50114">
    <property type="entry name" value="GATA_ZN_FINGER_2"/>
    <property type="match status" value="1"/>
</dbReference>
<dbReference type="PANTHER" id="PTHR47172">
    <property type="entry name" value="OS01G0976800 PROTEIN"/>
    <property type="match status" value="1"/>
</dbReference>
<dbReference type="Proteomes" id="UP000250043">
    <property type="component" value="Unassembled WGS sequence"/>
</dbReference>
<feature type="compositionally biased region" description="Basic and acidic residues" evidence="7">
    <location>
        <begin position="318"/>
        <end position="327"/>
    </location>
</feature>
<dbReference type="AlphaFoldDB" id="A0A8E2DV09"/>
<dbReference type="CDD" id="cd00202">
    <property type="entry name" value="ZnF_GATA"/>
    <property type="match status" value="1"/>
</dbReference>
<evidence type="ECO:0000259" key="8">
    <source>
        <dbReference type="PROSITE" id="PS50114"/>
    </source>
</evidence>
<evidence type="ECO:0000256" key="2">
    <source>
        <dbReference type="ARBA" id="ARBA00022771"/>
    </source>
</evidence>
<dbReference type="GO" id="GO:0008270">
    <property type="term" value="F:zinc ion binding"/>
    <property type="evidence" value="ECO:0007669"/>
    <property type="project" value="UniProtKB-KW"/>
</dbReference>
<dbReference type="Pfam" id="PF00320">
    <property type="entry name" value="GATA"/>
    <property type="match status" value="1"/>
</dbReference>
<reference evidence="9 10" key="1">
    <citation type="submission" date="2016-07" db="EMBL/GenBank/DDBJ databases">
        <title>Draft genome of the white-rot fungus Obba rivulosa 3A-2.</title>
        <authorList>
            <consortium name="DOE Joint Genome Institute"/>
            <person name="Miettinen O."/>
            <person name="Riley R."/>
            <person name="Acob R."/>
            <person name="Barry K."/>
            <person name="Cullen D."/>
            <person name="De Vries R."/>
            <person name="Hainaut M."/>
            <person name="Hatakka A."/>
            <person name="Henrissat B."/>
            <person name="Hilden K."/>
            <person name="Kuo R."/>
            <person name="Labutti K."/>
            <person name="Lipzen A."/>
            <person name="Makela M.R."/>
            <person name="Sandor L."/>
            <person name="Spatafora J.W."/>
            <person name="Grigoriev I.V."/>
            <person name="Hibbett D.S."/>
        </authorList>
    </citation>
    <scope>NUCLEOTIDE SEQUENCE [LARGE SCALE GENOMIC DNA]</scope>
    <source>
        <strain evidence="9 10">3A-2</strain>
    </source>
</reference>
<feature type="compositionally biased region" description="Polar residues" evidence="7">
    <location>
        <begin position="31"/>
        <end position="43"/>
    </location>
</feature>
<dbReference type="OrthoDB" id="2162994at2759"/>
<feature type="compositionally biased region" description="Pro residues" evidence="7">
    <location>
        <begin position="239"/>
        <end position="251"/>
    </location>
</feature>
<feature type="compositionally biased region" description="Basic and acidic residues" evidence="7">
    <location>
        <begin position="434"/>
        <end position="447"/>
    </location>
</feature>
<feature type="compositionally biased region" description="Pro residues" evidence="7">
    <location>
        <begin position="172"/>
        <end position="185"/>
    </location>
</feature>
<evidence type="ECO:0000256" key="4">
    <source>
        <dbReference type="ARBA" id="ARBA00023015"/>
    </source>
</evidence>
<feature type="region of interest" description="Disordered" evidence="7">
    <location>
        <begin position="90"/>
        <end position="254"/>
    </location>
</feature>
<feature type="compositionally biased region" description="Polar residues" evidence="7">
    <location>
        <begin position="186"/>
        <end position="201"/>
    </location>
</feature>
<protein>
    <recommendedName>
        <fullName evidence="8">GATA-type domain-containing protein</fullName>
    </recommendedName>
</protein>
<keyword evidence="10" id="KW-1185">Reference proteome</keyword>
<keyword evidence="4" id="KW-0805">Transcription regulation</keyword>
<feature type="compositionally biased region" description="Pro residues" evidence="7">
    <location>
        <begin position="140"/>
        <end position="158"/>
    </location>
</feature>
<evidence type="ECO:0000256" key="1">
    <source>
        <dbReference type="ARBA" id="ARBA00022723"/>
    </source>
</evidence>
<feature type="region of interest" description="Disordered" evidence="7">
    <location>
        <begin position="318"/>
        <end position="355"/>
    </location>
</feature>
<feature type="region of interest" description="Disordered" evidence="7">
    <location>
        <begin position="1"/>
        <end position="73"/>
    </location>
</feature>
<evidence type="ECO:0000256" key="3">
    <source>
        <dbReference type="ARBA" id="ARBA00022833"/>
    </source>
</evidence>
<keyword evidence="5" id="KW-0804">Transcription</keyword>
<evidence type="ECO:0000313" key="9">
    <source>
        <dbReference type="EMBL" id="OCH96358.1"/>
    </source>
</evidence>
<accession>A0A8E2DV09</accession>
<dbReference type="GO" id="GO:0006355">
    <property type="term" value="P:regulation of DNA-templated transcription"/>
    <property type="evidence" value="ECO:0007669"/>
    <property type="project" value="InterPro"/>
</dbReference>
<evidence type="ECO:0000256" key="7">
    <source>
        <dbReference type="SAM" id="MobiDB-lite"/>
    </source>
</evidence>
<dbReference type="SUPFAM" id="SSF57716">
    <property type="entry name" value="Glucocorticoid receptor-like (DNA-binding domain)"/>
    <property type="match status" value="1"/>
</dbReference>
<feature type="domain" description="GATA-type" evidence="8">
    <location>
        <begin position="349"/>
        <end position="405"/>
    </location>
</feature>
<dbReference type="InterPro" id="IPR013088">
    <property type="entry name" value="Znf_NHR/GATA"/>
</dbReference>
<evidence type="ECO:0000256" key="6">
    <source>
        <dbReference type="PROSITE-ProRule" id="PRU00094"/>
    </source>
</evidence>
<dbReference type="GO" id="GO:0043565">
    <property type="term" value="F:sequence-specific DNA binding"/>
    <property type="evidence" value="ECO:0007669"/>
    <property type="project" value="InterPro"/>
</dbReference>
<dbReference type="Gene3D" id="3.30.50.10">
    <property type="entry name" value="Erythroid Transcription Factor GATA-1, subunit A"/>
    <property type="match status" value="1"/>
</dbReference>
<keyword evidence="3" id="KW-0862">Zinc</keyword>
<feature type="compositionally biased region" description="Low complexity" evidence="7">
    <location>
        <begin position="120"/>
        <end position="139"/>
    </location>
</feature>
<gene>
    <name evidence="9" type="ORF">OBBRIDRAFT_830229</name>
</gene>
<proteinExistence type="predicted"/>